<name>A0A0N5BCA2_STREA</name>
<sequence>MDAAVGNGQGFTGSGGQVGGQKLTIVPQGTVTESDSGGDSEGRFTVVDKDKEKENRILSVKTRNRIMRFLVSRQEVDRLVKPDKCKKNMEFLVSRQEIE</sequence>
<keyword evidence="2" id="KW-1185">Reference proteome</keyword>
<evidence type="ECO:0000256" key="1">
    <source>
        <dbReference type="SAM" id="MobiDB-lite"/>
    </source>
</evidence>
<evidence type="ECO:0000313" key="3">
    <source>
        <dbReference type="WBParaSite" id="SPAL_0000365000.1"/>
    </source>
</evidence>
<dbReference type="AlphaFoldDB" id="A0A0N5BCA2"/>
<reference evidence="3" key="1">
    <citation type="submission" date="2017-02" db="UniProtKB">
        <authorList>
            <consortium name="WormBaseParasite"/>
        </authorList>
    </citation>
    <scope>IDENTIFICATION</scope>
</reference>
<feature type="compositionally biased region" description="Gly residues" evidence="1">
    <location>
        <begin position="7"/>
        <end position="19"/>
    </location>
</feature>
<feature type="region of interest" description="Disordered" evidence="1">
    <location>
        <begin position="1"/>
        <end position="43"/>
    </location>
</feature>
<dbReference type="Proteomes" id="UP000046392">
    <property type="component" value="Unplaced"/>
</dbReference>
<organism evidence="2 3">
    <name type="scientific">Strongyloides papillosus</name>
    <name type="common">Intestinal threadworm</name>
    <dbReference type="NCBI Taxonomy" id="174720"/>
    <lineage>
        <taxon>Eukaryota</taxon>
        <taxon>Metazoa</taxon>
        <taxon>Ecdysozoa</taxon>
        <taxon>Nematoda</taxon>
        <taxon>Chromadorea</taxon>
        <taxon>Rhabditida</taxon>
        <taxon>Tylenchina</taxon>
        <taxon>Panagrolaimomorpha</taxon>
        <taxon>Strongyloidoidea</taxon>
        <taxon>Strongyloididae</taxon>
        <taxon>Strongyloides</taxon>
    </lineage>
</organism>
<feature type="compositionally biased region" description="Polar residues" evidence="1">
    <location>
        <begin position="27"/>
        <end position="37"/>
    </location>
</feature>
<accession>A0A0N5BCA2</accession>
<evidence type="ECO:0000313" key="2">
    <source>
        <dbReference type="Proteomes" id="UP000046392"/>
    </source>
</evidence>
<dbReference type="WBParaSite" id="SPAL_0000365000.1">
    <property type="protein sequence ID" value="SPAL_0000365000.1"/>
    <property type="gene ID" value="SPAL_0000365000"/>
</dbReference>
<protein>
    <submittedName>
        <fullName evidence="3">KID domain-containing protein</fullName>
    </submittedName>
</protein>
<proteinExistence type="predicted"/>